<evidence type="ECO:0000256" key="9">
    <source>
        <dbReference type="SAM" id="MobiDB-lite"/>
    </source>
</evidence>
<evidence type="ECO:0000313" key="11">
    <source>
        <dbReference type="EMBL" id="CAD8235402.1"/>
    </source>
</evidence>
<evidence type="ECO:0000256" key="3">
    <source>
        <dbReference type="ARBA" id="ARBA00022824"/>
    </source>
</evidence>
<keyword evidence="4 8" id="KW-0040">ANK repeat</keyword>
<evidence type="ECO:0000256" key="1">
    <source>
        <dbReference type="ARBA" id="ARBA00004586"/>
    </source>
</evidence>
<feature type="compositionally biased region" description="Basic and acidic residues" evidence="9">
    <location>
        <begin position="576"/>
        <end position="590"/>
    </location>
</feature>
<dbReference type="Pfam" id="PF12796">
    <property type="entry name" value="Ank_2"/>
    <property type="match status" value="1"/>
</dbReference>
<dbReference type="Gene3D" id="1.25.40.20">
    <property type="entry name" value="Ankyrin repeat-containing domain"/>
    <property type="match status" value="1"/>
</dbReference>
<dbReference type="PROSITE" id="PS50297">
    <property type="entry name" value="ANK_REP_REGION"/>
    <property type="match status" value="1"/>
</dbReference>
<evidence type="ECO:0000259" key="10">
    <source>
        <dbReference type="Pfam" id="PF11904"/>
    </source>
</evidence>
<sequence>MADDFFDAASGVGPAGDDEQLSPEAKVLPLHYAAFVGEAERARSAWGALSWADRVALDPRGNTALHVAVLRGNRNVLEALLDLGLSCELRNARGFTPLQDAAAAGDADFVRLMVQHRHGGARAEFERQRPQILRTLASSPDFRMALKWELRSFLFGSLLRRYTPHDTYAITKVGSKLRVDGTLTGLDDSPEAAQAMLPRWKRDKFSLVMIGAASGAGSREGVDDSKTQLYLLQHGNKEAIDMLAKPPESEGGKGESKEQQIDMEVNALMAEGGQSRSKFSMKDVKFGPAKSWLFGSTVREKVYGWTCQVFDLHFTASTAETVRQYVAGGKAKGTFEEYLAGLEEERVSDDGAGEGSAGGSEGVAPLDDSEAAGDGNDTALGRMALNELDEIVTEEEALGEGASTRTTKKRIKGRCWMAHQFPLDVSQLLPLLSVVKHVNKQVGRLVSFFHKWDEKVGPDLFPVRILLPIMFTIAAHVSFKRFKPLENGEADVPEGHFNIMPEGYTLKTLHEALAENDMEMEHDGGGRMGGVPFGKRTAPFGTGASGGRPGRAAGNGGKSDEDGGGESGADGLAGPDLERLAREAEAKGDALDTSAIERYCLDDGDDDSDDGGLSSF</sequence>
<dbReference type="PANTHER" id="PTHR12447:SF25">
    <property type="entry name" value="ANKYRIN REPEAT DOMAIN-CONTAINING PROTEIN 13C"/>
    <property type="match status" value="1"/>
</dbReference>
<evidence type="ECO:0000256" key="5">
    <source>
        <dbReference type="ARBA" id="ARBA00023136"/>
    </source>
</evidence>
<evidence type="ECO:0000256" key="8">
    <source>
        <dbReference type="PROSITE-ProRule" id="PRU00023"/>
    </source>
</evidence>
<dbReference type="SMART" id="SM00248">
    <property type="entry name" value="ANK"/>
    <property type="match status" value="2"/>
</dbReference>
<feature type="repeat" description="ANK" evidence="8">
    <location>
        <begin position="60"/>
        <end position="92"/>
    </location>
</feature>
<evidence type="ECO:0000256" key="2">
    <source>
        <dbReference type="ARBA" id="ARBA00022737"/>
    </source>
</evidence>
<dbReference type="InterPro" id="IPR055285">
    <property type="entry name" value="ANKRD13_C"/>
</dbReference>
<keyword evidence="5" id="KW-0472">Membrane</keyword>
<evidence type="ECO:0000256" key="6">
    <source>
        <dbReference type="ARBA" id="ARBA00023186"/>
    </source>
</evidence>
<keyword evidence="3" id="KW-0256">Endoplasmic reticulum</keyword>
<feature type="compositionally biased region" description="Gly residues" evidence="9">
    <location>
        <begin position="543"/>
        <end position="557"/>
    </location>
</feature>
<evidence type="ECO:0000256" key="7">
    <source>
        <dbReference type="ARBA" id="ARBA00037107"/>
    </source>
</evidence>
<keyword evidence="6" id="KW-0143">Chaperone</keyword>
<dbReference type="PANTHER" id="PTHR12447">
    <property type="entry name" value="ANKYRIN REPEAT DOMAIN-CONTAINING PROTEIN 13"/>
    <property type="match status" value="1"/>
</dbReference>
<dbReference type="GO" id="GO:0005789">
    <property type="term" value="C:endoplasmic reticulum membrane"/>
    <property type="evidence" value="ECO:0007669"/>
    <property type="project" value="UniProtKB-SubCell"/>
</dbReference>
<dbReference type="InterPro" id="IPR002110">
    <property type="entry name" value="Ankyrin_rpt"/>
</dbReference>
<dbReference type="EMBL" id="HBDZ01005374">
    <property type="protein sequence ID" value="CAD8235402.1"/>
    <property type="molecule type" value="Transcribed_RNA"/>
</dbReference>
<comment type="subcellular location">
    <subcellularLocation>
        <location evidence="1">Endoplasmic reticulum membrane</location>
    </subcellularLocation>
</comment>
<organism evidence="11">
    <name type="scientific">Prasinoderma coloniale</name>
    <dbReference type="NCBI Taxonomy" id="156133"/>
    <lineage>
        <taxon>Eukaryota</taxon>
        <taxon>Viridiplantae</taxon>
        <taxon>Prasinodermophyta</taxon>
        <taxon>Prasinodermophyceae</taxon>
        <taxon>Prasinodermales</taxon>
        <taxon>Prasinodermaceae</taxon>
        <taxon>Prasinoderma</taxon>
    </lineage>
</organism>
<gene>
    <name evidence="11" type="ORF">PCOL08062_LOCUS4111</name>
</gene>
<feature type="domain" description="Ankyrin repeat" evidence="10">
    <location>
        <begin position="178"/>
        <end position="489"/>
    </location>
</feature>
<name>A0A7R9XYU9_9VIRI</name>
<reference evidence="11" key="1">
    <citation type="submission" date="2021-01" db="EMBL/GenBank/DDBJ databases">
        <authorList>
            <person name="Corre E."/>
            <person name="Pelletier E."/>
            <person name="Niang G."/>
            <person name="Scheremetjew M."/>
            <person name="Finn R."/>
            <person name="Kale V."/>
            <person name="Holt S."/>
            <person name="Cochrane G."/>
            <person name="Meng A."/>
            <person name="Brown T."/>
            <person name="Cohen L."/>
        </authorList>
    </citation>
    <scope>NUCLEOTIDE SEQUENCE</scope>
    <source>
        <strain evidence="11">CCMP1413</strain>
    </source>
</reference>
<protein>
    <recommendedName>
        <fullName evidence="10">Ankyrin repeat domain-containing protein</fullName>
    </recommendedName>
</protein>
<dbReference type="Pfam" id="PF11904">
    <property type="entry name" value="ANKRD13_C"/>
    <property type="match status" value="1"/>
</dbReference>
<dbReference type="PROSITE" id="PS50088">
    <property type="entry name" value="ANK_REPEAT"/>
    <property type="match status" value="1"/>
</dbReference>
<feature type="region of interest" description="Disordered" evidence="9">
    <location>
        <begin position="348"/>
        <end position="376"/>
    </location>
</feature>
<dbReference type="SUPFAM" id="SSF48403">
    <property type="entry name" value="Ankyrin repeat"/>
    <property type="match status" value="1"/>
</dbReference>
<proteinExistence type="predicted"/>
<accession>A0A7R9XYU9</accession>
<dbReference type="AlphaFoldDB" id="A0A7R9XYU9"/>
<evidence type="ECO:0000256" key="4">
    <source>
        <dbReference type="ARBA" id="ARBA00023043"/>
    </source>
</evidence>
<dbReference type="InterPro" id="IPR021832">
    <property type="entry name" value="ANKRD13"/>
</dbReference>
<comment type="function">
    <text evidence="7">Acts as a molecular chaperone for G protein-coupled receptors, regulating their biogenesis and exit from the ER.</text>
</comment>
<feature type="region of interest" description="Disordered" evidence="9">
    <location>
        <begin position="522"/>
        <end position="592"/>
    </location>
</feature>
<dbReference type="InterPro" id="IPR036770">
    <property type="entry name" value="Ankyrin_rpt-contain_sf"/>
</dbReference>
<keyword evidence="2" id="KW-0677">Repeat</keyword>